<feature type="transmembrane region" description="Helical" evidence="7">
    <location>
        <begin position="41"/>
        <end position="62"/>
    </location>
</feature>
<dbReference type="SUPFAM" id="SSF161098">
    <property type="entry name" value="MetI-like"/>
    <property type="match status" value="1"/>
</dbReference>
<evidence type="ECO:0000256" key="7">
    <source>
        <dbReference type="RuleBase" id="RU363032"/>
    </source>
</evidence>
<proteinExistence type="inferred from homology"/>
<dbReference type="InterPro" id="IPR050366">
    <property type="entry name" value="BP-dependent_transpt_permease"/>
</dbReference>
<reference evidence="9 10" key="1">
    <citation type="submission" date="2019-08" db="EMBL/GenBank/DDBJ databases">
        <title>Calorimonas adulescens gen. nov., sp. nov., an anaerobic thermophilic bacterium from Sakhalin hot spring.</title>
        <authorList>
            <person name="Khomyakova M.A."/>
            <person name="Merkel A.Y."/>
            <person name="Novikov A."/>
            <person name="Bonch-Osmolovskaya E.A."/>
            <person name="Slobodkin A.I."/>
        </authorList>
    </citation>
    <scope>NUCLEOTIDE SEQUENCE [LARGE SCALE GENOMIC DNA]</scope>
    <source>
        <strain evidence="9 10">A05MB</strain>
    </source>
</reference>
<comment type="subcellular location">
    <subcellularLocation>
        <location evidence="1 7">Cell membrane</location>
        <topology evidence="1 7">Multi-pass membrane protein</topology>
    </subcellularLocation>
</comment>
<evidence type="ECO:0000256" key="6">
    <source>
        <dbReference type="ARBA" id="ARBA00023136"/>
    </source>
</evidence>
<evidence type="ECO:0000256" key="1">
    <source>
        <dbReference type="ARBA" id="ARBA00004651"/>
    </source>
</evidence>
<dbReference type="InterPro" id="IPR035906">
    <property type="entry name" value="MetI-like_sf"/>
</dbReference>
<dbReference type="Pfam" id="PF12911">
    <property type="entry name" value="OppC_N"/>
    <property type="match status" value="1"/>
</dbReference>
<comment type="similarity">
    <text evidence="7">Belongs to the binding-protein-dependent transport system permease family.</text>
</comment>
<protein>
    <submittedName>
        <fullName evidence="9">ABC transporter permease</fullName>
    </submittedName>
</protein>
<gene>
    <name evidence="9" type="ORF">FWJ32_08130</name>
</gene>
<keyword evidence="5 7" id="KW-1133">Transmembrane helix</keyword>
<dbReference type="Proteomes" id="UP000322976">
    <property type="component" value="Unassembled WGS sequence"/>
</dbReference>
<keyword evidence="4 7" id="KW-0812">Transmembrane</keyword>
<dbReference type="CDD" id="cd06261">
    <property type="entry name" value="TM_PBP2"/>
    <property type="match status" value="1"/>
</dbReference>
<evidence type="ECO:0000313" key="10">
    <source>
        <dbReference type="Proteomes" id="UP000322976"/>
    </source>
</evidence>
<feature type="transmembrane region" description="Helical" evidence="7">
    <location>
        <begin position="100"/>
        <end position="123"/>
    </location>
</feature>
<comment type="caution">
    <text evidence="9">The sequence shown here is derived from an EMBL/GenBank/DDBJ whole genome shotgun (WGS) entry which is preliminary data.</text>
</comment>
<evidence type="ECO:0000256" key="2">
    <source>
        <dbReference type="ARBA" id="ARBA00022448"/>
    </source>
</evidence>
<feature type="transmembrane region" description="Helical" evidence="7">
    <location>
        <begin position="144"/>
        <end position="172"/>
    </location>
</feature>
<accession>A0A5D8QC88</accession>
<sequence length="304" mass="33467">MELAENYFERLPKEEKTSEEIVRPSMTFWQDAWRRLRKNRLAMIGMYVLIAIILIAIFGPMISPYTYSDQTLSMANQPPSSAHPFGMDNLGRDLMTRVFYGARISLSIGFIVAACTLVIGILYGGISGYVGGMVDTVMMRIVDVLYIIPSTLYVILLMLIIGPGFNSVIIALGATSWLGMARQVRGQVLSLKEQEFVLAAKALGADSRRILLRHLIPNSLGPIIVVATMQIPNAIFNEAFLSFIGLGVSAPEASWGVLCNDALPALRTAPHELFFPALAITITMLAFSFFGDGLRDALDPKMRK</sequence>
<dbReference type="Gene3D" id="1.10.3720.10">
    <property type="entry name" value="MetI-like"/>
    <property type="match status" value="1"/>
</dbReference>
<dbReference type="AlphaFoldDB" id="A0A5D8QC88"/>
<feature type="domain" description="ABC transmembrane type-1" evidence="8">
    <location>
        <begin position="102"/>
        <end position="291"/>
    </location>
</feature>
<dbReference type="InterPro" id="IPR025966">
    <property type="entry name" value="OppC_N"/>
</dbReference>
<name>A0A5D8QC88_9THEO</name>
<dbReference type="InterPro" id="IPR000515">
    <property type="entry name" value="MetI-like"/>
</dbReference>
<dbReference type="PANTHER" id="PTHR43386:SF22">
    <property type="entry name" value="OLIGOPEPTIDE TRANSPORT SYSTEM PERMEASE PROTEIN OPPC"/>
    <property type="match status" value="1"/>
</dbReference>
<keyword evidence="3" id="KW-1003">Cell membrane</keyword>
<dbReference type="PROSITE" id="PS50928">
    <property type="entry name" value="ABC_TM1"/>
    <property type="match status" value="1"/>
</dbReference>
<evidence type="ECO:0000256" key="4">
    <source>
        <dbReference type="ARBA" id="ARBA00022692"/>
    </source>
</evidence>
<evidence type="ECO:0000313" key="9">
    <source>
        <dbReference type="EMBL" id="TZE81704.1"/>
    </source>
</evidence>
<dbReference type="EMBL" id="VTPS01000011">
    <property type="protein sequence ID" value="TZE81704.1"/>
    <property type="molecule type" value="Genomic_DNA"/>
</dbReference>
<feature type="transmembrane region" description="Helical" evidence="7">
    <location>
        <begin position="273"/>
        <end position="294"/>
    </location>
</feature>
<keyword evidence="6 7" id="KW-0472">Membrane</keyword>
<dbReference type="RefSeq" id="WP_149545467.1">
    <property type="nucleotide sequence ID" value="NZ_VTPS01000011.1"/>
</dbReference>
<keyword evidence="10" id="KW-1185">Reference proteome</keyword>
<evidence type="ECO:0000259" key="8">
    <source>
        <dbReference type="PROSITE" id="PS50928"/>
    </source>
</evidence>
<evidence type="ECO:0000256" key="3">
    <source>
        <dbReference type="ARBA" id="ARBA00022475"/>
    </source>
</evidence>
<dbReference type="Pfam" id="PF00528">
    <property type="entry name" value="BPD_transp_1"/>
    <property type="match status" value="1"/>
</dbReference>
<dbReference type="GO" id="GO:0055085">
    <property type="term" value="P:transmembrane transport"/>
    <property type="evidence" value="ECO:0007669"/>
    <property type="project" value="InterPro"/>
</dbReference>
<dbReference type="PANTHER" id="PTHR43386">
    <property type="entry name" value="OLIGOPEPTIDE TRANSPORT SYSTEM PERMEASE PROTEIN APPC"/>
    <property type="match status" value="1"/>
</dbReference>
<organism evidence="9 10">
    <name type="scientific">Calorimonas adulescens</name>
    <dbReference type="NCBI Taxonomy" id="2606906"/>
    <lineage>
        <taxon>Bacteria</taxon>
        <taxon>Bacillati</taxon>
        <taxon>Bacillota</taxon>
        <taxon>Clostridia</taxon>
        <taxon>Thermoanaerobacterales</taxon>
        <taxon>Thermoanaerobacteraceae</taxon>
        <taxon>Calorimonas</taxon>
    </lineage>
</organism>
<keyword evidence="2 7" id="KW-0813">Transport</keyword>
<evidence type="ECO:0000256" key="5">
    <source>
        <dbReference type="ARBA" id="ARBA00022989"/>
    </source>
</evidence>
<dbReference type="GO" id="GO:0005886">
    <property type="term" value="C:plasma membrane"/>
    <property type="evidence" value="ECO:0007669"/>
    <property type="project" value="UniProtKB-SubCell"/>
</dbReference>